<reference evidence="2 3" key="1">
    <citation type="submission" date="2019-07" db="EMBL/GenBank/DDBJ databases">
        <authorList>
            <person name="Kim J."/>
        </authorList>
    </citation>
    <scope>NUCLEOTIDE SEQUENCE [LARGE SCALE GENOMIC DNA]</scope>
    <source>
        <strain evidence="2 3">JC52</strain>
    </source>
</reference>
<dbReference type="PROSITE" id="PS51186">
    <property type="entry name" value="GNAT"/>
    <property type="match status" value="1"/>
</dbReference>
<feature type="domain" description="N-acetyltransferase" evidence="1">
    <location>
        <begin position="1"/>
        <end position="148"/>
    </location>
</feature>
<dbReference type="RefSeq" id="WP_144844711.1">
    <property type="nucleotide sequence ID" value="NZ_VNJI01000006.1"/>
</dbReference>
<keyword evidence="3" id="KW-1185">Reference proteome</keyword>
<gene>
    <name evidence="2" type="ORF">FPZ49_06470</name>
</gene>
<evidence type="ECO:0000259" key="1">
    <source>
        <dbReference type="PROSITE" id="PS51186"/>
    </source>
</evidence>
<sequence length="149" mass="17425">MTQTQETYSTYISCDRSLLDDSFVYHYLHQNMYWAKALTFEAFQRSLVHSALVFGVYERLEDDGHRQIGFARVISDCATFAYLTDVFIVEQYRGQGLSKRLMQEITSHPLLQGLRRFLLVTEDAAGLYAQFGFQPLVDAEHWMQIFHDH</sequence>
<dbReference type="CDD" id="cd04301">
    <property type="entry name" value="NAT_SF"/>
    <property type="match status" value="1"/>
</dbReference>
<dbReference type="OrthoDB" id="3216107at2"/>
<dbReference type="InterPro" id="IPR016181">
    <property type="entry name" value="Acyl_CoA_acyltransferase"/>
</dbReference>
<dbReference type="GO" id="GO:0016747">
    <property type="term" value="F:acyltransferase activity, transferring groups other than amino-acyl groups"/>
    <property type="evidence" value="ECO:0007669"/>
    <property type="project" value="InterPro"/>
</dbReference>
<dbReference type="PANTHER" id="PTHR43233:SF1">
    <property type="entry name" value="FAMILY N-ACETYLTRANSFERASE, PUTATIVE (AFU_ORTHOLOGUE AFUA_6G03350)-RELATED"/>
    <property type="match status" value="1"/>
</dbReference>
<dbReference type="InterPro" id="IPR000182">
    <property type="entry name" value="GNAT_dom"/>
</dbReference>
<dbReference type="AlphaFoldDB" id="A0A559KFF0"/>
<dbReference type="Gene3D" id="3.40.630.30">
    <property type="match status" value="1"/>
</dbReference>
<dbReference type="InterPro" id="IPR053144">
    <property type="entry name" value="Acetyltransferase_Butenolide"/>
</dbReference>
<dbReference type="Pfam" id="PF13508">
    <property type="entry name" value="Acetyltransf_7"/>
    <property type="match status" value="1"/>
</dbReference>
<protein>
    <submittedName>
        <fullName evidence="2">GNAT family N-acetyltransferase</fullName>
    </submittedName>
</protein>
<comment type="caution">
    <text evidence="2">The sequence shown here is derived from an EMBL/GenBank/DDBJ whole genome shotgun (WGS) entry which is preliminary data.</text>
</comment>
<evidence type="ECO:0000313" key="2">
    <source>
        <dbReference type="EMBL" id="TVY10856.1"/>
    </source>
</evidence>
<organism evidence="2 3">
    <name type="scientific">Paenibacillus cremeus</name>
    <dbReference type="NCBI Taxonomy" id="2163881"/>
    <lineage>
        <taxon>Bacteria</taxon>
        <taxon>Bacillati</taxon>
        <taxon>Bacillota</taxon>
        <taxon>Bacilli</taxon>
        <taxon>Bacillales</taxon>
        <taxon>Paenibacillaceae</taxon>
        <taxon>Paenibacillus</taxon>
    </lineage>
</organism>
<evidence type="ECO:0000313" key="3">
    <source>
        <dbReference type="Proteomes" id="UP000317036"/>
    </source>
</evidence>
<dbReference type="Proteomes" id="UP000317036">
    <property type="component" value="Unassembled WGS sequence"/>
</dbReference>
<proteinExistence type="predicted"/>
<keyword evidence="2" id="KW-0808">Transferase</keyword>
<accession>A0A559KFF0</accession>
<dbReference type="PANTHER" id="PTHR43233">
    <property type="entry name" value="FAMILY N-ACETYLTRANSFERASE, PUTATIVE (AFU_ORTHOLOGUE AFUA_6G03350)-RELATED"/>
    <property type="match status" value="1"/>
</dbReference>
<name>A0A559KFF0_9BACL</name>
<dbReference type="SUPFAM" id="SSF55729">
    <property type="entry name" value="Acyl-CoA N-acyltransferases (Nat)"/>
    <property type="match status" value="1"/>
</dbReference>
<dbReference type="EMBL" id="VNJI01000006">
    <property type="protein sequence ID" value="TVY10856.1"/>
    <property type="molecule type" value="Genomic_DNA"/>
</dbReference>